<proteinExistence type="predicted"/>
<keyword evidence="2" id="KW-1185">Reference proteome</keyword>
<organism evidence="1 2">
    <name type="scientific">Evansella vedderi</name>
    <dbReference type="NCBI Taxonomy" id="38282"/>
    <lineage>
        <taxon>Bacteria</taxon>
        <taxon>Bacillati</taxon>
        <taxon>Bacillota</taxon>
        <taxon>Bacilli</taxon>
        <taxon>Bacillales</taxon>
        <taxon>Bacillaceae</taxon>
        <taxon>Evansella</taxon>
    </lineage>
</organism>
<dbReference type="InterPro" id="IPR050072">
    <property type="entry name" value="Peptidase_M20A"/>
</dbReference>
<evidence type="ECO:0000313" key="1">
    <source>
        <dbReference type="EMBL" id="MDQ0253581.1"/>
    </source>
</evidence>
<name>A0ABT9ZQR5_9BACI</name>
<dbReference type="RefSeq" id="WP_307322431.1">
    <property type="nucleotide sequence ID" value="NZ_JAUSUG010000003.1"/>
</dbReference>
<accession>A0ABT9ZQR5</accession>
<evidence type="ECO:0000313" key="2">
    <source>
        <dbReference type="Proteomes" id="UP001230005"/>
    </source>
</evidence>
<dbReference type="PANTHER" id="PTHR43808:SF31">
    <property type="entry name" value="N-ACETYL-L-CITRULLINE DEACETYLASE"/>
    <property type="match status" value="1"/>
</dbReference>
<sequence length="118" mass="13303">MTATYEAIEKQLHSVVEQTPFTWGKIRNKNPHHVDKDTPMIKALQKAYEEEMNEEATLLSSGGNTYASLLPNCIAYGAVFPGKVMTAHQKDEYIEVDDLLKATAIYARAIYYLANSEF</sequence>
<dbReference type="Gene3D" id="3.40.630.10">
    <property type="entry name" value="Zn peptidases"/>
    <property type="match status" value="1"/>
</dbReference>
<comment type="caution">
    <text evidence="1">The sequence shown here is derived from an EMBL/GenBank/DDBJ whole genome shotgun (WGS) entry which is preliminary data.</text>
</comment>
<dbReference type="PANTHER" id="PTHR43808">
    <property type="entry name" value="ACETYLORNITHINE DEACETYLASE"/>
    <property type="match status" value="1"/>
</dbReference>
<dbReference type="Pfam" id="PF01546">
    <property type="entry name" value="Peptidase_M20"/>
    <property type="match status" value="1"/>
</dbReference>
<reference evidence="1 2" key="1">
    <citation type="submission" date="2023-07" db="EMBL/GenBank/DDBJ databases">
        <title>Genomic Encyclopedia of Type Strains, Phase IV (KMG-IV): sequencing the most valuable type-strain genomes for metagenomic binning, comparative biology and taxonomic classification.</title>
        <authorList>
            <person name="Goeker M."/>
        </authorList>
    </citation>
    <scope>NUCLEOTIDE SEQUENCE [LARGE SCALE GENOMIC DNA]</scope>
    <source>
        <strain evidence="1 2">DSM 9768</strain>
    </source>
</reference>
<dbReference type="EMBL" id="JAUSUG010000003">
    <property type="protein sequence ID" value="MDQ0253581.1"/>
    <property type="molecule type" value="Genomic_DNA"/>
</dbReference>
<dbReference type="Proteomes" id="UP001230005">
    <property type="component" value="Unassembled WGS sequence"/>
</dbReference>
<protein>
    <submittedName>
        <fullName evidence="1">Acetylornithine deacetylase/succinyl-diaminopimelate desuccinylase-like protein</fullName>
    </submittedName>
</protein>
<gene>
    <name evidence="1" type="ORF">J2S74_000953</name>
</gene>
<dbReference type="SUPFAM" id="SSF53187">
    <property type="entry name" value="Zn-dependent exopeptidases"/>
    <property type="match status" value="1"/>
</dbReference>
<dbReference type="InterPro" id="IPR002933">
    <property type="entry name" value="Peptidase_M20"/>
</dbReference>